<evidence type="ECO:0000313" key="1">
    <source>
        <dbReference type="EMBL" id="KAI5063895.1"/>
    </source>
</evidence>
<gene>
    <name evidence="1" type="ORF">GOP47_0020565</name>
</gene>
<keyword evidence="2" id="KW-1185">Reference proteome</keyword>
<accession>A0A9D4Z7K2</accession>
<protein>
    <submittedName>
        <fullName evidence="1">Uncharacterized protein</fullName>
    </submittedName>
</protein>
<reference evidence="1" key="1">
    <citation type="submission" date="2021-01" db="EMBL/GenBank/DDBJ databases">
        <title>Adiantum capillus-veneris genome.</title>
        <authorList>
            <person name="Fang Y."/>
            <person name="Liao Q."/>
        </authorList>
    </citation>
    <scope>NUCLEOTIDE SEQUENCE</scope>
    <source>
        <strain evidence="1">H3</strain>
        <tissue evidence="1">Leaf</tissue>
    </source>
</reference>
<organism evidence="1 2">
    <name type="scientific">Adiantum capillus-veneris</name>
    <name type="common">Maidenhair fern</name>
    <dbReference type="NCBI Taxonomy" id="13818"/>
    <lineage>
        <taxon>Eukaryota</taxon>
        <taxon>Viridiplantae</taxon>
        <taxon>Streptophyta</taxon>
        <taxon>Embryophyta</taxon>
        <taxon>Tracheophyta</taxon>
        <taxon>Polypodiopsida</taxon>
        <taxon>Polypodiidae</taxon>
        <taxon>Polypodiales</taxon>
        <taxon>Pteridineae</taxon>
        <taxon>Pteridaceae</taxon>
        <taxon>Vittarioideae</taxon>
        <taxon>Adiantum</taxon>
    </lineage>
</organism>
<dbReference type="AlphaFoldDB" id="A0A9D4Z7K2"/>
<dbReference type="Proteomes" id="UP000886520">
    <property type="component" value="Chromosome 20"/>
</dbReference>
<sequence>MSDQVYEGCGGGALRFDLRGVRWGSLAIFTLQSWKEETELGARLTVLLGFAFDRDPSTATFDHDPCTLLTVLT</sequence>
<dbReference type="EMBL" id="JABFUD020000020">
    <property type="protein sequence ID" value="KAI5063895.1"/>
    <property type="molecule type" value="Genomic_DNA"/>
</dbReference>
<name>A0A9D4Z7K2_ADICA</name>
<evidence type="ECO:0000313" key="2">
    <source>
        <dbReference type="Proteomes" id="UP000886520"/>
    </source>
</evidence>
<proteinExistence type="predicted"/>
<comment type="caution">
    <text evidence="1">The sequence shown here is derived from an EMBL/GenBank/DDBJ whole genome shotgun (WGS) entry which is preliminary data.</text>
</comment>